<accession>A0A1Y1XTR8</accession>
<comment type="caution">
    <text evidence="1">The sequence shown here is derived from an EMBL/GenBank/DDBJ whole genome shotgun (WGS) entry which is preliminary data.</text>
</comment>
<name>A0A1Y1XTR8_9FUNG</name>
<dbReference type="OrthoDB" id="546632at2759"/>
<organism evidence="1 2">
    <name type="scientific">Basidiobolus meristosporus CBS 931.73</name>
    <dbReference type="NCBI Taxonomy" id="1314790"/>
    <lineage>
        <taxon>Eukaryota</taxon>
        <taxon>Fungi</taxon>
        <taxon>Fungi incertae sedis</taxon>
        <taxon>Zoopagomycota</taxon>
        <taxon>Entomophthoromycotina</taxon>
        <taxon>Basidiobolomycetes</taxon>
        <taxon>Basidiobolales</taxon>
        <taxon>Basidiobolaceae</taxon>
        <taxon>Basidiobolus</taxon>
    </lineage>
</organism>
<dbReference type="Proteomes" id="UP000193498">
    <property type="component" value="Unassembled WGS sequence"/>
</dbReference>
<dbReference type="InParanoid" id="A0A1Y1XTR8"/>
<dbReference type="AlphaFoldDB" id="A0A1Y1XTR8"/>
<sequence>MHMSFLRRGRAPLSPAIPTFPTPGSNGCAILLVDSVYVSGTYHVTPYGSPQPSPTVEEHQSSFYSGEFANTQISRRSSRREAREATEFIQQLLETYKQVTAVASGNEAMSYLHSQPPAQFGYTILLVDLDHHTFNRDDNVYPSSYESGFEPKDTSNILYGIEFLKVVLKEIDLGIIADVIPIGSSISVCEQVF</sequence>
<keyword evidence="2" id="KW-1185">Reference proteome</keyword>
<gene>
    <name evidence="1" type="ORF">K493DRAFT_319130</name>
</gene>
<dbReference type="EMBL" id="MCFE01000491">
    <property type="protein sequence ID" value="ORX88896.1"/>
    <property type="molecule type" value="Genomic_DNA"/>
</dbReference>
<evidence type="ECO:0000313" key="2">
    <source>
        <dbReference type="Proteomes" id="UP000193498"/>
    </source>
</evidence>
<reference evidence="1 2" key="1">
    <citation type="submission" date="2016-07" db="EMBL/GenBank/DDBJ databases">
        <title>Pervasive Adenine N6-methylation of Active Genes in Fungi.</title>
        <authorList>
            <consortium name="DOE Joint Genome Institute"/>
            <person name="Mondo S.J."/>
            <person name="Dannebaum R.O."/>
            <person name="Kuo R.C."/>
            <person name="Labutti K."/>
            <person name="Haridas S."/>
            <person name="Kuo A."/>
            <person name="Salamov A."/>
            <person name="Ahrendt S.R."/>
            <person name="Lipzen A."/>
            <person name="Sullivan W."/>
            <person name="Andreopoulos W.B."/>
            <person name="Clum A."/>
            <person name="Lindquist E."/>
            <person name="Daum C."/>
            <person name="Ramamoorthy G.K."/>
            <person name="Gryganskyi A."/>
            <person name="Culley D."/>
            <person name="Magnuson J.K."/>
            <person name="James T.Y."/>
            <person name="O'Malley M.A."/>
            <person name="Stajich J.E."/>
            <person name="Spatafora J.W."/>
            <person name="Visel A."/>
            <person name="Grigoriev I.V."/>
        </authorList>
    </citation>
    <scope>NUCLEOTIDE SEQUENCE [LARGE SCALE GENOMIC DNA]</scope>
    <source>
        <strain evidence="1 2">CBS 931.73</strain>
    </source>
</reference>
<evidence type="ECO:0000313" key="1">
    <source>
        <dbReference type="EMBL" id="ORX88896.1"/>
    </source>
</evidence>
<proteinExistence type="predicted"/>
<protein>
    <submittedName>
        <fullName evidence="1">Uncharacterized protein</fullName>
    </submittedName>
</protein>